<reference evidence="2 3" key="1">
    <citation type="journal article" date="2013" name="Proc. Natl. Acad. Sci. U.S.A.">
        <title>Genome of an arbuscular mycorrhizal fungus provides insight into the oldest plant symbiosis.</title>
        <authorList>
            <person name="Tisserant E."/>
            <person name="Malbreil M."/>
            <person name="Kuo A."/>
            <person name="Kohler A."/>
            <person name="Symeonidi A."/>
            <person name="Balestrini R."/>
            <person name="Charron P."/>
            <person name="Duensing N."/>
            <person name="Frei Dit Frey N."/>
            <person name="Gianinazzi-Pearson V."/>
            <person name="Gilbert L.B."/>
            <person name="Handa Y."/>
            <person name="Herr J.R."/>
            <person name="Hijri M."/>
            <person name="Koul R."/>
            <person name="Kawaguchi M."/>
            <person name="Krajinski F."/>
            <person name="Lammers P.J."/>
            <person name="Masclaux F.G."/>
            <person name="Murat C."/>
            <person name="Morin E."/>
            <person name="Ndikumana S."/>
            <person name="Pagni M."/>
            <person name="Petitpierre D."/>
            <person name="Requena N."/>
            <person name="Rosikiewicz P."/>
            <person name="Riley R."/>
            <person name="Saito K."/>
            <person name="San Clemente H."/>
            <person name="Shapiro H."/>
            <person name="van Tuinen D."/>
            <person name="Becard G."/>
            <person name="Bonfante P."/>
            <person name="Paszkowski U."/>
            <person name="Shachar-Hill Y.Y."/>
            <person name="Tuskan G.A."/>
            <person name="Young P.W."/>
            <person name="Sanders I.R."/>
            <person name="Henrissat B."/>
            <person name="Rensing S.A."/>
            <person name="Grigoriev I.V."/>
            <person name="Corradi N."/>
            <person name="Roux C."/>
            <person name="Martin F."/>
        </authorList>
    </citation>
    <scope>NUCLEOTIDE SEQUENCE [LARGE SCALE GENOMIC DNA]</scope>
    <source>
        <strain evidence="2 3">DAOM 197198</strain>
    </source>
</reference>
<evidence type="ECO:0000256" key="1">
    <source>
        <dbReference type="SAM" id="Phobius"/>
    </source>
</evidence>
<gene>
    <name evidence="2" type="ORF">GLOIN_2v1632365</name>
</gene>
<keyword evidence="3" id="KW-1185">Reference proteome</keyword>
<sequence length="57" mass="6941">MHYLSKFLLKITRILKKTSNIFIIFITVLLVKSYYFVQSSLSNILFLLWAREVRQRF</sequence>
<feature type="transmembrane region" description="Helical" evidence="1">
    <location>
        <begin position="21"/>
        <end position="50"/>
    </location>
</feature>
<reference evidence="2 3" key="2">
    <citation type="journal article" date="2018" name="New Phytol.">
        <title>High intraspecific genome diversity in the model arbuscular mycorrhizal symbiont Rhizophagus irregularis.</title>
        <authorList>
            <person name="Chen E.C.H."/>
            <person name="Morin E."/>
            <person name="Beaudet D."/>
            <person name="Noel J."/>
            <person name="Yildirir G."/>
            <person name="Ndikumana S."/>
            <person name="Charron P."/>
            <person name="St-Onge C."/>
            <person name="Giorgi J."/>
            <person name="Kruger M."/>
            <person name="Marton T."/>
            <person name="Ropars J."/>
            <person name="Grigoriev I.V."/>
            <person name="Hainaut M."/>
            <person name="Henrissat B."/>
            <person name="Roux C."/>
            <person name="Martin F."/>
            <person name="Corradi N."/>
        </authorList>
    </citation>
    <scope>NUCLEOTIDE SEQUENCE [LARGE SCALE GENOMIC DNA]</scope>
    <source>
        <strain evidence="2 3">DAOM 197198</strain>
    </source>
</reference>
<dbReference type="Proteomes" id="UP000018888">
    <property type="component" value="Unassembled WGS sequence"/>
</dbReference>
<accession>A0A2P4PTW4</accession>
<proteinExistence type="predicted"/>
<dbReference type="AlphaFoldDB" id="A0A2P4PTW4"/>
<protein>
    <submittedName>
        <fullName evidence="2">Uncharacterized protein</fullName>
    </submittedName>
</protein>
<keyword evidence="1" id="KW-0472">Membrane</keyword>
<comment type="caution">
    <text evidence="2">The sequence shown here is derived from an EMBL/GenBank/DDBJ whole genome shotgun (WGS) entry which is preliminary data.</text>
</comment>
<keyword evidence="1" id="KW-0812">Transmembrane</keyword>
<evidence type="ECO:0000313" key="3">
    <source>
        <dbReference type="Proteomes" id="UP000018888"/>
    </source>
</evidence>
<name>A0A2P4PTW4_RHIID</name>
<organism evidence="2 3">
    <name type="scientific">Rhizophagus irregularis (strain DAOM 181602 / DAOM 197198 / MUCL 43194)</name>
    <name type="common">Arbuscular mycorrhizal fungus</name>
    <name type="synonym">Glomus intraradices</name>
    <dbReference type="NCBI Taxonomy" id="747089"/>
    <lineage>
        <taxon>Eukaryota</taxon>
        <taxon>Fungi</taxon>
        <taxon>Fungi incertae sedis</taxon>
        <taxon>Mucoromycota</taxon>
        <taxon>Glomeromycotina</taxon>
        <taxon>Glomeromycetes</taxon>
        <taxon>Glomerales</taxon>
        <taxon>Glomeraceae</taxon>
        <taxon>Rhizophagus</taxon>
    </lineage>
</organism>
<evidence type="ECO:0000313" key="2">
    <source>
        <dbReference type="EMBL" id="POG68843.1"/>
    </source>
</evidence>
<keyword evidence="1" id="KW-1133">Transmembrane helix</keyword>
<dbReference type="EMBL" id="AUPC02000146">
    <property type="protein sequence ID" value="POG68843.1"/>
    <property type="molecule type" value="Genomic_DNA"/>
</dbReference>